<keyword evidence="2" id="KW-1185">Reference proteome</keyword>
<comment type="caution">
    <text evidence="1">The sequence shown here is derived from an EMBL/GenBank/DDBJ whole genome shotgun (WGS) entry which is preliminary data.</text>
</comment>
<evidence type="ECO:0000313" key="1">
    <source>
        <dbReference type="EMBL" id="MBM3114650.1"/>
    </source>
</evidence>
<organism evidence="1 2">
    <name type="scientific">Jeongeupia naejangsanensis</name>
    <dbReference type="NCBI Taxonomy" id="613195"/>
    <lineage>
        <taxon>Bacteria</taxon>
        <taxon>Pseudomonadati</taxon>
        <taxon>Pseudomonadota</taxon>
        <taxon>Betaproteobacteria</taxon>
        <taxon>Neisseriales</taxon>
        <taxon>Chitinibacteraceae</taxon>
        <taxon>Jeongeupia</taxon>
    </lineage>
</organism>
<dbReference type="RefSeq" id="WP_203536328.1">
    <property type="nucleotide sequence ID" value="NZ_JAESND010000001.1"/>
</dbReference>
<gene>
    <name evidence="1" type="ORF">JMJ54_02300</name>
</gene>
<name>A0ABS2BGQ8_9NEIS</name>
<proteinExistence type="predicted"/>
<dbReference type="PANTHER" id="PTHR18901">
    <property type="entry name" value="2-DEOXYGLUCOSE-6-PHOSPHATE PHOSPHATASE 2"/>
    <property type="match status" value="1"/>
</dbReference>
<dbReference type="InterPro" id="IPR023214">
    <property type="entry name" value="HAD_sf"/>
</dbReference>
<protein>
    <submittedName>
        <fullName evidence="1">HAD family phosphatase</fullName>
    </submittedName>
</protein>
<dbReference type="Pfam" id="PF13419">
    <property type="entry name" value="HAD_2"/>
    <property type="match status" value="1"/>
</dbReference>
<dbReference type="SUPFAM" id="SSF56784">
    <property type="entry name" value="HAD-like"/>
    <property type="match status" value="1"/>
</dbReference>
<dbReference type="InterPro" id="IPR006439">
    <property type="entry name" value="HAD-SF_hydro_IA"/>
</dbReference>
<dbReference type="PANTHER" id="PTHR18901:SF38">
    <property type="entry name" value="PSEUDOURIDINE-5'-PHOSPHATASE"/>
    <property type="match status" value="1"/>
</dbReference>
<dbReference type="Proteomes" id="UP000809431">
    <property type="component" value="Unassembled WGS sequence"/>
</dbReference>
<dbReference type="EMBL" id="JAESND010000001">
    <property type="protein sequence ID" value="MBM3114650.1"/>
    <property type="molecule type" value="Genomic_DNA"/>
</dbReference>
<dbReference type="Gene3D" id="1.10.150.240">
    <property type="entry name" value="Putative phosphatase, domain 2"/>
    <property type="match status" value="1"/>
</dbReference>
<accession>A0ABS2BGQ8</accession>
<reference evidence="1 2" key="1">
    <citation type="submission" date="2021-01" db="EMBL/GenBank/DDBJ databases">
        <title>Draft Genome Sequence and Polyhydroxyalkanoate Biosynthetic Potential of Jeongeupia naejangsanensis Type Strain DSM 24253.</title>
        <authorList>
            <person name="Turrini P."/>
            <person name="Artuso I."/>
            <person name="Lugli G.A."/>
            <person name="Frangipani E."/>
            <person name="Ventura M."/>
            <person name="Visca P."/>
        </authorList>
    </citation>
    <scope>NUCLEOTIDE SEQUENCE [LARGE SCALE GENOMIC DNA]</scope>
    <source>
        <strain evidence="1 2">DSM 24253</strain>
    </source>
</reference>
<sequence>MQPFPARGAIFDMDGLLLDTERIACQAWQHAADELGLTIAESVVLGMVGMHSSKVDAYLSGELGSDFPIDAIRTATHRHYLQLTDAPIPLKPGVVALFEWFRERGVPIAVATSTRRSIAEHHLKAAGLWSYLSASRCGDEIEHPKPAPDIYLAAASALGVPAHECFAFEDSNFGVKAAHSAGCRVAMIPDLRQPDAHTRSLNVPVLDSLHDALHWVHGQTTTEQA</sequence>
<dbReference type="NCBIfam" id="TIGR01509">
    <property type="entry name" value="HAD-SF-IA-v3"/>
    <property type="match status" value="1"/>
</dbReference>
<dbReference type="InterPro" id="IPR023198">
    <property type="entry name" value="PGP-like_dom2"/>
</dbReference>
<dbReference type="SFLD" id="SFLDS00003">
    <property type="entry name" value="Haloacid_Dehalogenase"/>
    <property type="match status" value="1"/>
</dbReference>
<dbReference type="Gene3D" id="3.40.50.1000">
    <property type="entry name" value="HAD superfamily/HAD-like"/>
    <property type="match status" value="1"/>
</dbReference>
<dbReference type="InterPro" id="IPR036412">
    <property type="entry name" value="HAD-like_sf"/>
</dbReference>
<evidence type="ECO:0000313" key="2">
    <source>
        <dbReference type="Proteomes" id="UP000809431"/>
    </source>
</evidence>
<dbReference type="InterPro" id="IPR041492">
    <property type="entry name" value="HAD_2"/>
</dbReference>
<dbReference type="SFLD" id="SFLDG01129">
    <property type="entry name" value="C1.5:_HAD__Beta-PGM__Phosphata"/>
    <property type="match status" value="1"/>
</dbReference>